<comment type="caution">
    <text evidence="1">The sequence shown here is derived from an EMBL/GenBank/DDBJ whole genome shotgun (WGS) entry which is preliminary data.</text>
</comment>
<dbReference type="AlphaFoldDB" id="A0A6A4K2P7"/>
<reference evidence="1" key="1">
    <citation type="journal article" date="2021" name="Mol. Ecol. Resour.">
        <title>Apolygus lucorum genome provides insights into omnivorousness and mesophyll feeding.</title>
        <authorList>
            <person name="Liu Y."/>
            <person name="Liu H."/>
            <person name="Wang H."/>
            <person name="Huang T."/>
            <person name="Liu B."/>
            <person name="Yang B."/>
            <person name="Yin L."/>
            <person name="Li B."/>
            <person name="Zhang Y."/>
            <person name="Zhang S."/>
            <person name="Jiang F."/>
            <person name="Zhang X."/>
            <person name="Ren Y."/>
            <person name="Wang B."/>
            <person name="Wang S."/>
            <person name="Lu Y."/>
            <person name="Wu K."/>
            <person name="Fan W."/>
            <person name="Wang G."/>
        </authorList>
    </citation>
    <scope>NUCLEOTIDE SEQUENCE</scope>
    <source>
        <strain evidence="1">12Hb</strain>
    </source>
</reference>
<keyword evidence="2" id="KW-1185">Reference proteome</keyword>
<organism evidence="1 2">
    <name type="scientific">Apolygus lucorum</name>
    <name type="common">Small green plant bug</name>
    <name type="synonym">Lygocoris lucorum</name>
    <dbReference type="NCBI Taxonomy" id="248454"/>
    <lineage>
        <taxon>Eukaryota</taxon>
        <taxon>Metazoa</taxon>
        <taxon>Ecdysozoa</taxon>
        <taxon>Arthropoda</taxon>
        <taxon>Hexapoda</taxon>
        <taxon>Insecta</taxon>
        <taxon>Pterygota</taxon>
        <taxon>Neoptera</taxon>
        <taxon>Paraneoptera</taxon>
        <taxon>Hemiptera</taxon>
        <taxon>Heteroptera</taxon>
        <taxon>Panheteroptera</taxon>
        <taxon>Cimicomorpha</taxon>
        <taxon>Miridae</taxon>
        <taxon>Mirini</taxon>
        <taxon>Apolygus</taxon>
    </lineage>
</organism>
<proteinExistence type="predicted"/>
<protein>
    <submittedName>
        <fullName evidence="1">Uncharacterized protein</fullName>
    </submittedName>
</protein>
<sequence length="77" mass="9077">LFLRSRSSEKEDRLLNSDGDEDVEVMINSFQRHPDKLKGGKYSDMMELLAAYRRSCRNPEVLPLMVPRFIFFKICVH</sequence>
<evidence type="ECO:0000313" key="1">
    <source>
        <dbReference type="EMBL" id="KAF6207468.1"/>
    </source>
</evidence>
<dbReference type="EMBL" id="WIXP02000007">
    <property type="protein sequence ID" value="KAF6207468.1"/>
    <property type="molecule type" value="Genomic_DNA"/>
</dbReference>
<accession>A0A6A4K2P7</accession>
<gene>
    <name evidence="1" type="ORF">GE061_015914</name>
</gene>
<dbReference type="Proteomes" id="UP000466442">
    <property type="component" value="Unassembled WGS sequence"/>
</dbReference>
<name>A0A6A4K2P7_APOLU</name>
<feature type="non-terminal residue" evidence="1">
    <location>
        <position position="77"/>
    </location>
</feature>
<evidence type="ECO:0000313" key="2">
    <source>
        <dbReference type="Proteomes" id="UP000466442"/>
    </source>
</evidence>